<name>A0A8D8Z5G6_9HEMI</name>
<feature type="compositionally biased region" description="Polar residues" evidence="1">
    <location>
        <begin position="74"/>
        <end position="84"/>
    </location>
</feature>
<feature type="region of interest" description="Disordered" evidence="1">
    <location>
        <begin position="35"/>
        <end position="61"/>
    </location>
</feature>
<evidence type="ECO:0000256" key="1">
    <source>
        <dbReference type="SAM" id="MobiDB-lite"/>
    </source>
</evidence>
<reference evidence="2" key="1">
    <citation type="submission" date="2021-05" db="EMBL/GenBank/DDBJ databases">
        <authorList>
            <person name="Alioto T."/>
            <person name="Alioto T."/>
            <person name="Gomez Garrido J."/>
        </authorList>
    </citation>
    <scope>NUCLEOTIDE SEQUENCE</scope>
</reference>
<organism evidence="2">
    <name type="scientific">Cacopsylla melanoneura</name>
    <dbReference type="NCBI Taxonomy" id="428564"/>
    <lineage>
        <taxon>Eukaryota</taxon>
        <taxon>Metazoa</taxon>
        <taxon>Ecdysozoa</taxon>
        <taxon>Arthropoda</taxon>
        <taxon>Hexapoda</taxon>
        <taxon>Insecta</taxon>
        <taxon>Pterygota</taxon>
        <taxon>Neoptera</taxon>
        <taxon>Paraneoptera</taxon>
        <taxon>Hemiptera</taxon>
        <taxon>Sternorrhyncha</taxon>
        <taxon>Psylloidea</taxon>
        <taxon>Psyllidae</taxon>
        <taxon>Psyllinae</taxon>
        <taxon>Cacopsylla</taxon>
    </lineage>
</organism>
<feature type="compositionally biased region" description="Polar residues" evidence="1">
    <location>
        <begin position="94"/>
        <end position="113"/>
    </location>
</feature>
<feature type="region of interest" description="Disordered" evidence="1">
    <location>
        <begin position="74"/>
        <end position="118"/>
    </location>
</feature>
<dbReference type="InterPro" id="IPR036514">
    <property type="entry name" value="SGNH_hydro_sf"/>
</dbReference>
<dbReference type="Gene3D" id="3.40.50.1110">
    <property type="entry name" value="SGNH hydrolase"/>
    <property type="match status" value="1"/>
</dbReference>
<accession>A0A8D8Z5G6</accession>
<feature type="compositionally biased region" description="Low complexity" evidence="1">
    <location>
        <begin position="43"/>
        <end position="54"/>
    </location>
</feature>
<dbReference type="EMBL" id="HBUF01424687">
    <property type="protein sequence ID" value="CAG6741260.1"/>
    <property type="molecule type" value="Transcribed_RNA"/>
</dbReference>
<proteinExistence type="predicted"/>
<dbReference type="SUPFAM" id="SSF52266">
    <property type="entry name" value="SGNH hydrolase"/>
    <property type="match status" value="1"/>
</dbReference>
<protein>
    <submittedName>
        <fullName evidence="2">Uncharacterized protein</fullName>
    </submittedName>
</protein>
<evidence type="ECO:0000313" key="2">
    <source>
        <dbReference type="EMBL" id="CAG6741260.1"/>
    </source>
</evidence>
<sequence length="371" mass="41465">MSDIKKHPAYIKVLEENKKLKLEISALKNELIKYETHSKPDNQTSTKTKQKITTLPKPSKKFNMNYNKTLTKCVNSTTSKTGPSTIKDKKYRSETSNTSPTQNNKASTSKTSVPTPPCKQIEKPHKLVILSDSMGRGLAQELSVILPRTQVTGYVYPNAKFNDVVKCAEELCTELTKSDFVFILCGTNNTHDLAPASTPYFNMRPIKSLQEKTNVILSAIPFRYDGYCYQNTNICWSNEYLFNKCQELNVNFISCNVVLKRPHFTRHGLHMNSKGKCALADKVKCFILPYLLGLGAHSNHVNINNLSCLTDVNLADISCPFDADDSLLNLTSVSHVLNNTFQLDSTSLLNSTLPVISADESSDISSFFLTN</sequence>
<dbReference type="AlphaFoldDB" id="A0A8D8Z5G6"/>